<dbReference type="Proteomes" id="UP000054538">
    <property type="component" value="Unassembled WGS sequence"/>
</dbReference>
<evidence type="ECO:0008006" key="4">
    <source>
        <dbReference type="Google" id="ProtNLM"/>
    </source>
</evidence>
<dbReference type="AlphaFoldDB" id="A0A0D0ECI8"/>
<evidence type="ECO:0000313" key="3">
    <source>
        <dbReference type="Proteomes" id="UP000054538"/>
    </source>
</evidence>
<gene>
    <name evidence="2" type="ORF">PAXRUDRAFT_30503</name>
</gene>
<sequence length="879" mass="98389">MSPGRKPRHGPNLKAKARRHPLELLIKIKPKLKDIQSDDASVVQDLHRIASLAHSFSEQRLKSSKMSHLADALDQEGVNLWNASGLFRQGFDGDSRFIIAALRFAGFRLMEAGLEVKPDTEALLHILQIASKTGSTLSEAGNNKSAASVLACAAKVIIFSPNLLVGTYQFLQYEEALRSIDDSDGQHQHAKARVTAVYFSSRMEAAWKEKNEGLAMFMADKITENDRHLGLLSVRDRELLVSKLLDIGKSILRACHQNGKLLSEGSKAPDALRWLKKAFQVIEPLDCSATPKLLELKRSVLRSLARGYFLASSQDPENLTRAEAAIEEVIATMDTSVDHASSEHQQIRWMKLAIVKRRKAGDPVLLSAFFPFKLIWQYGDRHYHVSRWAEAADWFVCGTHPIFSGLGASSLSKCFRKAALCYLQQKEYARAASTVRRCPKNGATTRYVAFLIAVHQATRAIKQMVEAPDFDRRMLLLACRLSHDSDMKGLLLSVLVCLLDTLNFRENVDTVTDAMTLIRCIIRLTLKLLGEPGANIRFLVQTLLDYFKNAKGLVEAVSHENAALVIRDVSWLWRTAYNCAIEGCSNWDDQGEQVSHAFDIARELLELYVSRTIAEVDPSTYMYIANASFAATSGRVILTRERLSHEGVVVREILQTASIDIKACRTRVSDLLAKVSTDDKQQVHSFLHVLRVFAVEVESQLGDWASVQSTIEEATRVDNQALVTFEAFGDILWEDKDCPVNVLYTALEAILHACLAHSHLSLEKFSRWLRSICTILLSQGTAPDRSKAIQYVEQASAVLEEHGTLADDGNPLYPVDERLWLLSTAYNTGVECLHASLAEEAKRWFECATVICRFVPDGKLRTEKISKTYTELLARYTTR</sequence>
<dbReference type="GO" id="GO:0051321">
    <property type="term" value="P:meiotic cell cycle"/>
    <property type="evidence" value="ECO:0007669"/>
    <property type="project" value="UniProtKB-KW"/>
</dbReference>
<dbReference type="InterPro" id="IPR039057">
    <property type="entry name" value="Spo22/ZIP4"/>
</dbReference>
<dbReference type="Pfam" id="PF08631">
    <property type="entry name" value="SPO22"/>
    <property type="match status" value="1"/>
</dbReference>
<reference evidence="2 3" key="1">
    <citation type="submission" date="2014-04" db="EMBL/GenBank/DDBJ databases">
        <authorList>
            <consortium name="DOE Joint Genome Institute"/>
            <person name="Kuo A."/>
            <person name="Kohler A."/>
            <person name="Jargeat P."/>
            <person name="Nagy L.G."/>
            <person name="Floudas D."/>
            <person name="Copeland A."/>
            <person name="Barry K.W."/>
            <person name="Cichocki N."/>
            <person name="Veneault-Fourrey C."/>
            <person name="LaButti K."/>
            <person name="Lindquist E.A."/>
            <person name="Lipzen A."/>
            <person name="Lundell T."/>
            <person name="Morin E."/>
            <person name="Murat C."/>
            <person name="Sun H."/>
            <person name="Tunlid A."/>
            <person name="Henrissat B."/>
            <person name="Grigoriev I.V."/>
            <person name="Hibbett D.S."/>
            <person name="Martin F."/>
            <person name="Nordberg H.P."/>
            <person name="Cantor M.N."/>
            <person name="Hua S.X."/>
        </authorList>
    </citation>
    <scope>NUCLEOTIDE SEQUENCE [LARGE SCALE GENOMIC DNA]</scope>
    <source>
        <strain evidence="2 3">Ve08.2h10</strain>
    </source>
</reference>
<dbReference type="PANTHER" id="PTHR40375">
    <property type="entry name" value="SPORULATION-SPECIFIC PROTEIN 22"/>
    <property type="match status" value="1"/>
</dbReference>
<protein>
    <recommendedName>
        <fullName evidence="4">Protein ZIP4 homolog</fullName>
    </recommendedName>
</protein>
<dbReference type="HOGENOM" id="CLU_006898_0_0_1"/>
<dbReference type="InterPro" id="IPR013940">
    <property type="entry name" value="Spo22/ZIP4/TEX11"/>
</dbReference>
<dbReference type="OrthoDB" id="65716at2759"/>
<proteinExistence type="predicted"/>
<evidence type="ECO:0000313" key="2">
    <source>
        <dbReference type="EMBL" id="KIK99445.1"/>
    </source>
</evidence>
<dbReference type="InParanoid" id="A0A0D0ECI8"/>
<organism evidence="2 3">
    <name type="scientific">Paxillus rubicundulus Ve08.2h10</name>
    <dbReference type="NCBI Taxonomy" id="930991"/>
    <lineage>
        <taxon>Eukaryota</taxon>
        <taxon>Fungi</taxon>
        <taxon>Dikarya</taxon>
        <taxon>Basidiomycota</taxon>
        <taxon>Agaricomycotina</taxon>
        <taxon>Agaricomycetes</taxon>
        <taxon>Agaricomycetidae</taxon>
        <taxon>Boletales</taxon>
        <taxon>Paxilineae</taxon>
        <taxon>Paxillaceae</taxon>
        <taxon>Paxillus</taxon>
    </lineage>
</organism>
<dbReference type="PANTHER" id="PTHR40375:SF2">
    <property type="entry name" value="SPORULATION-SPECIFIC PROTEIN 22"/>
    <property type="match status" value="1"/>
</dbReference>
<keyword evidence="3" id="KW-1185">Reference proteome</keyword>
<dbReference type="GO" id="GO:0090173">
    <property type="term" value="P:regulation of synaptonemal complex assembly"/>
    <property type="evidence" value="ECO:0007669"/>
    <property type="project" value="InterPro"/>
</dbReference>
<name>A0A0D0ECI8_9AGAM</name>
<evidence type="ECO:0000256" key="1">
    <source>
        <dbReference type="ARBA" id="ARBA00023254"/>
    </source>
</evidence>
<dbReference type="EMBL" id="KN824859">
    <property type="protein sequence ID" value="KIK99445.1"/>
    <property type="molecule type" value="Genomic_DNA"/>
</dbReference>
<accession>A0A0D0ECI8</accession>
<dbReference type="STRING" id="930991.A0A0D0ECI8"/>
<reference evidence="3" key="2">
    <citation type="submission" date="2015-01" db="EMBL/GenBank/DDBJ databases">
        <title>Evolutionary Origins and Diversification of the Mycorrhizal Mutualists.</title>
        <authorList>
            <consortium name="DOE Joint Genome Institute"/>
            <consortium name="Mycorrhizal Genomics Consortium"/>
            <person name="Kohler A."/>
            <person name="Kuo A."/>
            <person name="Nagy L.G."/>
            <person name="Floudas D."/>
            <person name="Copeland A."/>
            <person name="Barry K.W."/>
            <person name="Cichocki N."/>
            <person name="Veneault-Fourrey C."/>
            <person name="LaButti K."/>
            <person name="Lindquist E.A."/>
            <person name="Lipzen A."/>
            <person name="Lundell T."/>
            <person name="Morin E."/>
            <person name="Murat C."/>
            <person name="Riley R."/>
            <person name="Ohm R."/>
            <person name="Sun H."/>
            <person name="Tunlid A."/>
            <person name="Henrissat B."/>
            <person name="Grigoriev I.V."/>
            <person name="Hibbett D.S."/>
            <person name="Martin F."/>
        </authorList>
    </citation>
    <scope>NUCLEOTIDE SEQUENCE [LARGE SCALE GENOMIC DNA]</scope>
    <source>
        <strain evidence="3">Ve08.2h10</strain>
    </source>
</reference>
<keyword evidence="1" id="KW-0469">Meiosis</keyword>